<feature type="chain" id="PRO_5038769750" description="DUF1541 domain-containing protein" evidence="2">
    <location>
        <begin position="25"/>
        <end position="210"/>
    </location>
</feature>
<dbReference type="Gene3D" id="2.30.30.1210">
    <property type="entry name" value="Domain of unknown function DUF1541"/>
    <property type="match status" value="1"/>
</dbReference>
<dbReference type="STRING" id="200991.AUC31_14715"/>
<organism evidence="4 5">
    <name type="scientific">Planococcus rifietoensis</name>
    <dbReference type="NCBI Taxonomy" id="200991"/>
    <lineage>
        <taxon>Bacteria</taxon>
        <taxon>Bacillati</taxon>
        <taxon>Bacillota</taxon>
        <taxon>Bacilli</taxon>
        <taxon>Bacillales</taxon>
        <taxon>Caryophanaceae</taxon>
        <taxon>Planococcus</taxon>
    </lineage>
</organism>
<dbReference type="KEGG" id="prt:AUC31_14715"/>
<evidence type="ECO:0000259" key="3">
    <source>
        <dbReference type="Pfam" id="PF07563"/>
    </source>
</evidence>
<feature type="compositionally biased region" description="Acidic residues" evidence="1">
    <location>
        <begin position="33"/>
        <end position="62"/>
    </location>
</feature>
<dbReference type="PROSITE" id="PS51257">
    <property type="entry name" value="PROKAR_LIPOPROTEIN"/>
    <property type="match status" value="1"/>
</dbReference>
<sequence length="210" mass="22780">MIKDKMMMGALSIVAALALGACNADPSPADAPMDMDEQMDENMGENSDEMNDQMDENMDDEDGHMMNHSGSGEVPDDLEEAQDPKYAVGTQAIITTDHMSGMKDAEATIVGAYDTTVYAVSYTPEGGGDPVEDHKWVIHEELDDAPEEPYAAGDEVVLDADHMEGMDGASATIDSAEETTVYMIDFTTTDTEEEVTNHKWVTEDELAPVE</sequence>
<feature type="region of interest" description="Disordered" evidence="1">
    <location>
        <begin position="28"/>
        <end position="78"/>
    </location>
</feature>
<evidence type="ECO:0000313" key="4">
    <source>
        <dbReference type="EMBL" id="ALS76371.1"/>
    </source>
</evidence>
<dbReference type="Pfam" id="PF07563">
    <property type="entry name" value="DUF1541"/>
    <property type="match status" value="2"/>
</dbReference>
<gene>
    <name evidence="4" type="ORF">AUC31_14715</name>
</gene>
<evidence type="ECO:0000256" key="1">
    <source>
        <dbReference type="SAM" id="MobiDB-lite"/>
    </source>
</evidence>
<proteinExistence type="predicted"/>
<dbReference type="OrthoDB" id="1701949at2"/>
<evidence type="ECO:0000256" key="2">
    <source>
        <dbReference type="SAM" id="SignalP"/>
    </source>
</evidence>
<keyword evidence="2" id="KW-0732">Signal</keyword>
<feature type="domain" description="DUF1541" evidence="3">
    <location>
        <begin position="153"/>
        <end position="203"/>
    </location>
</feature>
<protein>
    <recommendedName>
        <fullName evidence="3">DUF1541 domain-containing protein</fullName>
    </recommendedName>
</protein>
<keyword evidence="5" id="KW-1185">Reference proteome</keyword>
<feature type="domain" description="DUF1541" evidence="3">
    <location>
        <begin position="88"/>
        <end position="139"/>
    </location>
</feature>
<feature type="signal peptide" evidence="2">
    <location>
        <begin position="1"/>
        <end position="24"/>
    </location>
</feature>
<accession>A0A0U2XTG7</accession>
<dbReference type="RefSeq" id="WP_058383073.1">
    <property type="nucleotide sequence ID" value="NZ_CP013659.2"/>
</dbReference>
<name>A0A0U2XTG7_9BACL</name>
<reference evidence="4" key="1">
    <citation type="submission" date="2016-01" db="EMBL/GenBank/DDBJ databases">
        <title>Complete genome of Planococcus rifietoensis type strain M8.</title>
        <authorList>
            <person name="See-Too W.S."/>
        </authorList>
    </citation>
    <scope>NUCLEOTIDE SEQUENCE [LARGE SCALE GENOMIC DNA]</scope>
    <source>
        <strain evidence="4">M8</strain>
    </source>
</reference>
<dbReference type="InterPro" id="IPR011438">
    <property type="entry name" value="DUF1541"/>
</dbReference>
<evidence type="ECO:0000313" key="5">
    <source>
        <dbReference type="Proteomes" id="UP000067683"/>
    </source>
</evidence>
<dbReference type="Proteomes" id="UP000067683">
    <property type="component" value="Chromosome"/>
</dbReference>
<dbReference type="AlphaFoldDB" id="A0A0U2XTG7"/>
<dbReference type="EMBL" id="CP013659">
    <property type="protein sequence ID" value="ALS76371.1"/>
    <property type="molecule type" value="Genomic_DNA"/>
</dbReference>